<reference evidence="1 2" key="1">
    <citation type="journal article" date="2021" name="Nat. Plants">
        <title>The Taxus genome provides insights into paclitaxel biosynthesis.</title>
        <authorList>
            <person name="Xiong X."/>
            <person name="Gou J."/>
            <person name="Liao Q."/>
            <person name="Li Y."/>
            <person name="Zhou Q."/>
            <person name="Bi G."/>
            <person name="Li C."/>
            <person name="Du R."/>
            <person name="Wang X."/>
            <person name="Sun T."/>
            <person name="Guo L."/>
            <person name="Liang H."/>
            <person name="Lu P."/>
            <person name="Wu Y."/>
            <person name="Zhang Z."/>
            <person name="Ro D.K."/>
            <person name="Shang Y."/>
            <person name="Huang S."/>
            <person name="Yan J."/>
        </authorList>
    </citation>
    <scope>NUCLEOTIDE SEQUENCE [LARGE SCALE GENOMIC DNA]</scope>
    <source>
        <strain evidence="1">Ta-2019</strain>
    </source>
</reference>
<proteinExistence type="predicted"/>
<evidence type="ECO:0000313" key="2">
    <source>
        <dbReference type="Proteomes" id="UP000824469"/>
    </source>
</evidence>
<dbReference type="GO" id="GO:0080037">
    <property type="term" value="P:negative regulation of cytokinin-activated signaling pathway"/>
    <property type="evidence" value="ECO:0007669"/>
    <property type="project" value="InterPro"/>
</dbReference>
<comment type="caution">
    <text evidence="1">The sequence shown here is derived from an EMBL/GenBank/DDBJ whole genome shotgun (WGS) entry which is preliminary data.</text>
</comment>
<sequence length="335" mass="38775">MEYICKHHNKLKAVCKNWKSVVESPLFYQERKQFGTCEEFVVVLTRLNGEARLIVYDPLQKSCQLTLPPIPNEFHVSYSYFSQCVYTHHKVVVIGLPESDCRSGNTENSVMVFDICSGKWKKGADMPMCRDFFSCLLSPQTEKHIYIAGGYIYIDMDLSLHASQVSYEAAVYSMEDNRWEILPGMGTEFSDDCRCDIVFMDGKFLVVHDDDAKFYDPETREWKLVCRIIDRHAVYVGVFGRLYWFELKTVKEYNSMENKWSVAGLFPECLHCVHFATEWSNEIFVSGIDCNGDTVLYLFVPPAPTVANDNSEKGKWSALMHPRFSYIYSIVRMQI</sequence>
<dbReference type="InterPro" id="IPR044595">
    <property type="entry name" value="KMD1-4"/>
</dbReference>
<keyword evidence="2" id="KW-1185">Reference proteome</keyword>
<name>A0AA38F6Z5_TAXCH</name>
<dbReference type="GO" id="GO:0005829">
    <property type="term" value="C:cytosol"/>
    <property type="evidence" value="ECO:0007669"/>
    <property type="project" value="TreeGrafter"/>
</dbReference>
<dbReference type="SUPFAM" id="SSF117281">
    <property type="entry name" value="Kelch motif"/>
    <property type="match status" value="1"/>
</dbReference>
<gene>
    <name evidence="1" type="ORF">KI387_043664</name>
</gene>
<organism evidence="1 2">
    <name type="scientific">Taxus chinensis</name>
    <name type="common">Chinese yew</name>
    <name type="synonym">Taxus wallichiana var. chinensis</name>
    <dbReference type="NCBI Taxonomy" id="29808"/>
    <lineage>
        <taxon>Eukaryota</taxon>
        <taxon>Viridiplantae</taxon>
        <taxon>Streptophyta</taxon>
        <taxon>Embryophyta</taxon>
        <taxon>Tracheophyta</taxon>
        <taxon>Spermatophyta</taxon>
        <taxon>Pinopsida</taxon>
        <taxon>Pinidae</taxon>
        <taxon>Conifers II</taxon>
        <taxon>Cupressales</taxon>
        <taxon>Taxaceae</taxon>
        <taxon>Taxus</taxon>
    </lineage>
</organism>
<accession>A0AA38F6Z5</accession>
<dbReference type="GO" id="GO:2000762">
    <property type="term" value="P:regulation of phenylpropanoid metabolic process"/>
    <property type="evidence" value="ECO:0007669"/>
    <property type="project" value="InterPro"/>
</dbReference>
<dbReference type="EMBL" id="JAHRHJ020003808">
    <property type="protein sequence ID" value="KAH9291146.1"/>
    <property type="molecule type" value="Genomic_DNA"/>
</dbReference>
<dbReference type="Gene3D" id="2.120.10.80">
    <property type="entry name" value="Kelch-type beta propeller"/>
    <property type="match status" value="1"/>
</dbReference>
<dbReference type="PANTHER" id="PTHR46407">
    <property type="entry name" value="OS02G0208700 PROTEIN"/>
    <property type="match status" value="1"/>
</dbReference>
<protein>
    <submittedName>
        <fullName evidence="1">Uncharacterized protein</fullName>
    </submittedName>
</protein>
<dbReference type="AlphaFoldDB" id="A0AA38F6Z5"/>
<dbReference type="InterPro" id="IPR015915">
    <property type="entry name" value="Kelch-typ_b-propeller"/>
</dbReference>
<dbReference type="Proteomes" id="UP000824469">
    <property type="component" value="Unassembled WGS sequence"/>
</dbReference>
<dbReference type="PANTHER" id="PTHR46407:SF21">
    <property type="entry name" value="F-BOX_KELCH-REPEAT PROTEIN SKIP20"/>
    <property type="match status" value="1"/>
</dbReference>
<evidence type="ECO:0000313" key="1">
    <source>
        <dbReference type="EMBL" id="KAH9291146.1"/>
    </source>
</evidence>